<dbReference type="PANTHER" id="PTHR34989">
    <property type="entry name" value="PROTEIN HDED"/>
    <property type="match status" value="1"/>
</dbReference>
<dbReference type="AlphaFoldDB" id="A0A7U6GKF8"/>
<dbReference type="RefSeq" id="WP_041068565.1">
    <property type="nucleotide sequence ID" value="NZ_AP012273.1"/>
</dbReference>
<evidence type="ECO:0008006" key="4">
    <source>
        <dbReference type="Google" id="ProtNLM"/>
    </source>
</evidence>
<dbReference type="InterPro" id="IPR005325">
    <property type="entry name" value="DUF308_memb"/>
</dbReference>
<sequence>MNTNTEHADTENLLKKKLEVAQQHWGWLLTLGILFVVLGIIGLGMTVSLTLTSIIFLGAFMLVGGVFQLGYIIRDRHRMSGREIGFSILLSLLYIIAGIWVINSPAMASALTTAIVAGLLAALGVIRTMAAFDKRPAKGWGWLLISGISSLVLSILIFMDWPVSGLWVIGMFIAIEMIFHGWAYTVIALALRKH</sequence>
<evidence type="ECO:0000313" key="3">
    <source>
        <dbReference type="Proteomes" id="UP000031631"/>
    </source>
</evidence>
<dbReference type="KEGG" id="tbn:TBH_C2283"/>
<dbReference type="OrthoDB" id="9815400at2"/>
<feature type="transmembrane region" description="Helical" evidence="1">
    <location>
        <begin position="84"/>
        <end position="102"/>
    </location>
</feature>
<dbReference type="Proteomes" id="UP000031631">
    <property type="component" value="Chromosome"/>
</dbReference>
<evidence type="ECO:0000256" key="1">
    <source>
        <dbReference type="SAM" id="Phobius"/>
    </source>
</evidence>
<name>A0A7U6GKF8_9GAMM</name>
<feature type="transmembrane region" description="Helical" evidence="1">
    <location>
        <begin position="25"/>
        <end position="45"/>
    </location>
</feature>
<protein>
    <recommendedName>
        <fullName evidence="4">HdeD family acid-resistance protein</fullName>
    </recommendedName>
</protein>
<keyword evidence="3" id="KW-1185">Reference proteome</keyword>
<feature type="transmembrane region" description="Helical" evidence="1">
    <location>
        <begin position="108"/>
        <end position="128"/>
    </location>
</feature>
<accession>A0A7U6GKF8</accession>
<dbReference type="PANTHER" id="PTHR34989:SF1">
    <property type="entry name" value="PROTEIN HDED"/>
    <property type="match status" value="1"/>
</dbReference>
<evidence type="ECO:0000313" key="2">
    <source>
        <dbReference type="EMBL" id="BAO45194.1"/>
    </source>
</evidence>
<keyword evidence="1" id="KW-1133">Transmembrane helix</keyword>
<organism evidence="2 3">
    <name type="scientific">Thiolapillus brandeum</name>
    <dbReference type="NCBI Taxonomy" id="1076588"/>
    <lineage>
        <taxon>Bacteria</taxon>
        <taxon>Pseudomonadati</taxon>
        <taxon>Pseudomonadota</taxon>
        <taxon>Gammaproteobacteria</taxon>
        <taxon>Chromatiales</taxon>
        <taxon>Sedimenticolaceae</taxon>
        <taxon>Thiolapillus</taxon>
    </lineage>
</organism>
<keyword evidence="1" id="KW-0812">Transmembrane</keyword>
<reference evidence="2 3" key="1">
    <citation type="journal article" date="2014" name="PLoS ONE">
        <title>Physiological and genomic features of a novel sulfur-oxidizing gammaproteobacterium belonging to a previously uncultivated symbiotic lineage isolated from a hydrothermal vent.</title>
        <authorList>
            <person name="Nunoura T."/>
            <person name="Takaki Y."/>
            <person name="Kazama H."/>
            <person name="Kakuta J."/>
            <person name="Shimamura S."/>
            <person name="Makita H."/>
            <person name="Hirai M."/>
            <person name="Miyazaki M."/>
            <person name="Takai K."/>
        </authorList>
    </citation>
    <scope>NUCLEOTIDE SEQUENCE [LARGE SCALE GENOMIC DNA]</scope>
    <source>
        <strain evidence="2 3">Hiromi1</strain>
    </source>
</reference>
<feature type="transmembrane region" description="Helical" evidence="1">
    <location>
        <begin position="51"/>
        <end position="72"/>
    </location>
</feature>
<dbReference type="InterPro" id="IPR052712">
    <property type="entry name" value="Acid_resist_chaperone_HdeD"/>
</dbReference>
<feature type="transmembrane region" description="Helical" evidence="1">
    <location>
        <begin position="165"/>
        <end position="191"/>
    </location>
</feature>
<gene>
    <name evidence="2" type="ORF">TBH_C2283</name>
</gene>
<dbReference type="EMBL" id="AP012273">
    <property type="protein sequence ID" value="BAO45194.1"/>
    <property type="molecule type" value="Genomic_DNA"/>
</dbReference>
<dbReference type="Pfam" id="PF03729">
    <property type="entry name" value="DUF308"/>
    <property type="match status" value="1"/>
</dbReference>
<keyword evidence="1" id="KW-0472">Membrane</keyword>
<proteinExistence type="predicted"/>
<feature type="transmembrane region" description="Helical" evidence="1">
    <location>
        <begin position="140"/>
        <end position="159"/>
    </location>
</feature>
<dbReference type="GO" id="GO:0005886">
    <property type="term" value="C:plasma membrane"/>
    <property type="evidence" value="ECO:0007669"/>
    <property type="project" value="TreeGrafter"/>
</dbReference>